<comment type="caution">
    <text evidence="1">The sequence shown here is derived from an EMBL/GenBank/DDBJ whole genome shotgun (WGS) entry which is preliminary data.</text>
</comment>
<evidence type="ECO:0000313" key="2">
    <source>
        <dbReference type="Proteomes" id="UP000479710"/>
    </source>
</evidence>
<gene>
    <name evidence="1" type="ORF">E2562_019330</name>
</gene>
<dbReference type="Proteomes" id="UP000479710">
    <property type="component" value="Unassembled WGS sequence"/>
</dbReference>
<protein>
    <submittedName>
        <fullName evidence="1">Uncharacterized protein</fullName>
    </submittedName>
</protein>
<accession>A0A6G1C7H5</accession>
<keyword evidence="2" id="KW-1185">Reference proteome</keyword>
<organism evidence="1 2">
    <name type="scientific">Oryza meyeriana var. granulata</name>
    <dbReference type="NCBI Taxonomy" id="110450"/>
    <lineage>
        <taxon>Eukaryota</taxon>
        <taxon>Viridiplantae</taxon>
        <taxon>Streptophyta</taxon>
        <taxon>Embryophyta</taxon>
        <taxon>Tracheophyta</taxon>
        <taxon>Spermatophyta</taxon>
        <taxon>Magnoliopsida</taxon>
        <taxon>Liliopsida</taxon>
        <taxon>Poales</taxon>
        <taxon>Poaceae</taxon>
        <taxon>BOP clade</taxon>
        <taxon>Oryzoideae</taxon>
        <taxon>Oryzeae</taxon>
        <taxon>Oryzinae</taxon>
        <taxon>Oryza</taxon>
        <taxon>Oryza meyeriana</taxon>
    </lineage>
</organism>
<dbReference type="AlphaFoldDB" id="A0A6G1C7H5"/>
<evidence type="ECO:0000313" key="1">
    <source>
        <dbReference type="EMBL" id="KAF0896100.1"/>
    </source>
</evidence>
<dbReference type="EMBL" id="SPHZ02000010">
    <property type="protein sequence ID" value="KAF0896100.1"/>
    <property type="molecule type" value="Genomic_DNA"/>
</dbReference>
<reference evidence="1 2" key="1">
    <citation type="submission" date="2019-11" db="EMBL/GenBank/DDBJ databases">
        <title>Whole genome sequence of Oryza granulata.</title>
        <authorList>
            <person name="Li W."/>
        </authorList>
    </citation>
    <scope>NUCLEOTIDE SEQUENCE [LARGE SCALE GENOMIC DNA]</scope>
    <source>
        <strain evidence="2">cv. Menghai</strain>
        <tissue evidence="1">Leaf</tissue>
    </source>
</reference>
<name>A0A6G1C7H5_9ORYZ</name>
<proteinExistence type="predicted"/>
<sequence>MAQGSVEGLLLMSDRVVDTTVGAGKLVMQLLLAEQKFFQHVFDGASDGDGVIGHSRRRGVVATVTKERGL</sequence>